<sequence>MKRPTWLTNAQHRPRVLLAAAAACAVIALAAATVSVWALTNDKAGASQTMVLSPDAAAGASGSGVESGPGLRLTRQAGAPQTEAALSFGHTTDRAVPSPDRRLDAAMRMPFELGVDADSFRVHVRNWQYNSEETFPTPVTLTGVYVGEQVVTGEAGQTGSFADTPIGVSGTANLSTAGFVSDWITPEQTELDAHTSYLLSLGFTAPAGATLATNPGLSWLSTADGASALAGSAAAQGVAGQVSYFDIWIEYRYSGDAPLMVSIGHSLNAPGSYDTAQFPTHGEQTAWSQQWALSNDAAAISFASPGAETPVFARDAAKWREFGDLDPDIVTIWAASNDIAHGRPLADIQRDWGSIVTHVHALWPDAVVYAMTEPPRNLTGAEEETRLAWNAWLSLGPFGVDRVLDADYALRDPLAPSTLRPDVNADGIHFTARGHSLVAGLIPAPRSDGDRGDTDADNEGTGTDSGGTGTGSDSGSDSNNESDSDTDGN</sequence>
<feature type="compositionally biased region" description="Gly residues" evidence="1">
    <location>
        <begin position="463"/>
        <end position="472"/>
    </location>
</feature>
<feature type="domain" description="SGNH hydrolase-type esterase" evidence="3">
    <location>
        <begin position="266"/>
        <end position="436"/>
    </location>
</feature>
<evidence type="ECO:0000256" key="1">
    <source>
        <dbReference type="SAM" id="MobiDB-lite"/>
    </source>
</evidence>
<accession>A0ABT2H676</accession>
<evidence type="ECO:0000259" key="3">
    <source>
        <dbReference type="Pfam" id="PF13472"/>
    </source>
</evidence>
<dbReference type="Proteomes" id="UP001165586">
    <property type="component" value="Unassembled WGS sequence"/>
</dbReference>
<name>A0ABT2H676_9MICO</name>
<keyword evidence="4" id="KW-0378">Hydrolase</keyword>
<dbReference type="InterPro" id="IPR013830">
    <property type="entry name" value="SGNH_hydro"/>
</dbReference>
<comment type="caution">
    <text evidence="4">The sequence shown here is derived from an EMBL/GenBank/DDBJ whole genome shotgun (WGS) entry which is preliminary data.</text>
</comment>
<dbReference type="Pfam" id="PF13472">
    <property type="entry name" value="Lipase_GDSL_2"/>
    <property type="match status" value="1"/>
</dbReference>
<dbReference type="RefSeq" id="WP_259540376.1">
    <property type="nucleotide sequence ID" value="NZ_JANLCJ010000006.1"/>
</dbReference>
<gene>
    <name evidence="4" type="ORF">N1032_17015</name>
</gene>
<proteinExistence type="predicted"/>
<evidence type="ECO:0000313" key="4">
    <source>
        <dbReference type="EMBL" id="MCS5735450.1"/>
    </source>
</evidence>
<dbReference type="SUPFAM" id="SSF52266">
    <property type="entry name" value="SGNH hydrolase"/>
    <property type="match status" value="1"/>
</dbReference>
<dbReference type="EMBL" id="JANLCJ010000006">
    <property type="protein sequence ID" value="MCS5735450.1"/>
    <property type="molecule type" value="Genomic_DNA"/>
</dbReference>
<dbReference type="Gene3D" id="3.40.50.1110">
    <property type="entry name" value="SGNH hydrolase"/>
    <property type="match status" value="1"/>
</dbReference>
<evidence type="ECO:0000313" key="5">
    <source>
        <dbReference type="Proteomes" id="UP001165586"/>
    </source>
</evidence>
<evidence type="ECO:0000256" key="2">
    <source>
        <dbReference type="SAM" id="SignalP"/>
    </source>
</evidence>
<reference evidence="4" key="1">
    <citation type="submission" date="2022-08" db="EMBL/GenBank/DDBJ databases">
        <authorList>
            <person name="Deng Y."/>
            <person name="Han X.-F."/>
            <person name="Zhang Y.-Q."/>
        </authorList>
    </citation>
    <scope>NUCLEOTIDE SEQUENCE</scope>
    <source>
        <strain evidence="4">CPCC 203386</strain>
    </source>
</reference>
<keyword evidence="2" id="KW-0732">Signal</keyword>
<feature type="chain" id="PRO_5045916706" evidence="2">
    <location>
        <begin position="31"/>
        <end position="489"/>
    </location>
</feature>
<dbReference type="GO" id="GO:0016787">
    <property type="term" value="F:hydrolase activity"/>
    <property type="evidence" value="ECO:0007669"/>
    <property type="project" value="UniProtKB-KW"/>
</dbReference>
<feature type="compositionally biased region" description="Acidic residues" evidence="1">
    <location>
        <begin position="480"/>
        <end position="489"/>
    </location>
</feature>
<dbReference type="InterPro" id="IPR036514">
    <property type="entry name" value="SGNH_hydro_sf"/>
</dbReference>
<keyword evidence="5" id="KW-1185">Reference proteome</keyword>
<protein>
    <submittedName>
        <fullName evidence="4">SGNH/GDSL hydrolase family protein</fullName>
    </submittedName>
</protein>
<dbReference type="CDD" id="cd00229">
    <property type="entry name" value="SGNH_hydrolase"/>
    <property type="match status" value="1"/>
</dbReference>
<organism evidence="4 5">
    <name type="scientific">Herbiconiux daphne</name>
    <dbReference type="NCBI Taxonomy" id="2970914"/>
    <lineage>
        <taxon>Bacteria</taxon>
        <taxon>Bacillati</taxon>
        <taxon>Actinomycetota</taxon>
        <taxon>Actinomycetes</taxon>
        <taxon>Micrococcales</taxon>
        <taxon>Microbacteriaceae</taxon>
        <taxon>Herbiconiux</taxon>
    </lineage>
</organism>
<feature type="region of interest" description="Disordered" evidence="1">
    <location>
        <begin position="441"/>
        <end position="489"/>
    </location>
</feature>
<feature type="signal peptide" evidence="2">
    <location>
        <begin position="1"/>
        <end position="30"/>
    </location>
</feature>